<dbReference type="AlphaFoldDB" id="A0A9Q1GR56"/>
<reference evidence="9" key="1">
    <citation type="submission" date="2022-04" db="EMBL/GenBank/DDBJ databases">
        <title>Carnegiea gigantea Genome sequencing and assembly v2.</title>
        <authorList>
            <person name="Copetti D."/>
            <person name="Sanderson M.J."/>
            <person name="Burquez A."/>
            <person name="Wojciechowski M.F."/>
        </authorList>
    </citation>
    <scope>NUCLEOTIDE SEQUENCE</scope>
    <source>
        <strain evidence="9">SGP5-SGP5p</strain>
        <tissue evidence="9">Aerial part</tissue>
    </source>
</reference>
<organism evidence="9 10">
    <name type="scientific">Carnegiea gigantea</name>
    <dbReference type="NCBI Taxonomy" id="171969"/>
    <lineage>
        <taxon>Eukaryota</taxon>
        <taxon>Viridiplantae</taxon>
        <taxon>Streptophyta</taxon>
        <taxon>Embryophyta</taxon>
        <taxon>Tracheophyta</taxon>
        <taxon>Spermatophyta</taxon>
        <taxon>Magnoliopsida</taxon>
        <taxon>eudicotyledons</taxon>
        <taxon>Gunneridae</taxon>
        <taxon>Pentapetalae</taxon>
        <taxon>Caryophyllales</taxon>
        <taxon>Cactineae</taxon>
        <taxon>Cactaceae</taxon>
        <taxon>Cactoideae</taxon>
        <taxon>Echinocereeae</taxon>
        <taxon>Carnegiea</taxon>
    </lineage>
</organism>
<proteinExistence type="inferred from homology"/>
<sequence length="675" mass="74583">MSKPMVQLKTLDYLLPIPPLTLMILFPILISSLPSHFSLVQPPRPPLPILPIPNTHQLSWQFTEMAFFFHFGPNTFTNSEWGDGRADPSVFFPAKFDPRQWISVAKSSEFSRVILTAKHHDGFCLWPSDYTDYSVRSSKWRDGNGDVVGELAAAAREGGVQLGIYLSPWDRHDRSYGKTVEYNEYYLGQMNELLTRYGEIKEVFLDGAKGEREKDMDYFFDIWFNVIHQLQPGAAIFSDAGPDVRWVGDEAGVAGSTCWSSFNTSAAKIGNTDPLYSQGGDRRGHDWVPAECDVSIRPGWFWHESEAPKSALTLLDIYYKSVGRNCLLLLNVPPNSSGLISEEDIQVLQEFSRLRNSIFSNNLAKNAVVTASSTRGEAGNSPFDGHHVIEEGIYTYWAPAEHQTGWILYIDLEKTIYFNVLQVREPIQMGQRIISFHLDILNACGDWKKAVNGTTVGYKRLLLFPRIEARYLRLVIERARADPLISYIGVHLDPYSNLTSSSDTSQRSVSKGVKFFNKLKSITLSSIHQGVGYGGESGTGVYGGGSGRSSNTRNWGTTDKLQGTESSDGMMMDGIGGGSYRSGSSNLMTGGLDLGVRGQGVKNFGQSNGGERTQGPNTNMGFAGFTTSQVDDYPHTEPSAANPTALDSSVSPDSSLVEPAALEYEASPRTEEVVR</sequence>
<dbReference type="GO" id="GO:0004560">
    <property type="term" value="F:alpha-L-fucosidase activity"/>
    <property type="evidence" value="ECO:0007669"/>
    <property type="project" value="UniProtKB-EC"/>
</dbReference>
<dbReference type="Pfam" id="PF01120">
    <property type="entry name" value="Alpha_L_fucos"/>
    <property type="match status" value="1"/>
</dbReference>
<dbReference type="SUPFAM" id="SSF51445">
    <property type="entry name" value="(Trans)glycosidases"/>
    <property type="match status" value="1"/>
</dbReference>
<feature type="compositionally biased region" description="Low complexity" evidence="6">
    <location>
        <begin position="646"/>
        <end position="659"/>
    </location>
</feature>
<keyword evidence="10" id="KW-1185">Reference proteome</keyword>
<keyword evidence="7" id="KW-0472">Membrane</keyword>
<dbReference type="SMART" id="SM00812">
    <property type="entry name" value="Alpha_L_fucos"/>
    <property type="match status" value="1"/>
</dbReference>
<accession>A0A9Q1GR56</accession>
<dbReference type="PANTHER" id="PTHR10030">
    <property type="entry name" value="ALPHA-L-FUCOSIDASE"/>
    <property type="match status" value="1"/>
</dbReference>
<dbReference type="PANTHER" id="PTHR10030:SF27">
    <property type="entry name" value="ALPHA-L-FUCOSIDASE 1"/>
    <property type="match status" value="1"/>
</dbReference>
<feature type="region of interest" description="Disordered" evidence="6">
    <location>
        <begin position="624"/>
        <end position="675"/>
    </location>
</feature>
<evidence type="ECO:0000256" key="7">
    <source>
        <dbReference type="SAM" id="Phobius"/>
    </source>
</evidence>
<evidence type="ECO:0000256" key="2">
    <source>
        <dbReference type="ARBA" id="ARBA00012662"/>
    </source>
</evidence>
<dbReference type="Proteomes" id="UP001153076">
    <property type="component" value="Unassembled WGS sequence"/>
</dbReference>
<comment type="caution">
    <text evidence="9">The sequence shown here is derived from an EMBL/GenBank/DDBJ whole genome shotgun (WGS) entry which is preliminary data.</text>
</comment>
<dbReference type="SUPFAM" id="SSF49785">
    <property type="entry name" value="Galactose-binding domain-like"/>
    <property type="match status" value="1"/>
</dbReference>
<dbReference type="Gene3D" id="2.60.120.260">
    <property type="entry name" value="Galactose-binding domain-like"/>
    <property type="match status" value="1"/>
</dbReference>
<evidence type="ECO:0000256" key="6">
    <source>
        <dbReference type="SAM" id="MobiDB-lite"/>
    </source>
</evidence>
<dbReference type="InterPro" id="IPR000933">
    <property type="entry name" value="Glyco_hydro_29"/>
</dbReference>
<feature type="domain" description="Glycoside hydrolase family 29 N-terminal" evidence="8">
    <location>
        <begin position="89"/>
        <end position="352"/>
    </location>
</feature>
<dbReference type="FunFam" id="3.20.20.80:FF:000052">
    <property type="entry name" value="Putative alpha-L-fucosidase 1"/>
    <property type="match status" value="1"/>
</dbReference>
<keyword evidence="7" id="KW-0812">Transmembrane</keyword>
<dbReference type="InterPro" id="IPR057739">
    <property type="entry name" value="Glyco_hydro_29_N"/>
</dbReference>
<evidence type="ECO:0000256" key="5">
    <source>
        <dbReference type="ARBA" id="ARBA00023295"/>
    </source>
</evidence>
<gene>
    <name evidence="9" type="ORF">Cgig2_003599</name>
</gene>
<dbReference type="InterPro" id="IPR017853">
    <property type="entry name" value="GH"/>
</dbReference>
<dbReference type="EC" id="3.2.1.51" evidence="2"/>
<keyword evidence="4" id="KW-0378">Hydrolase</keyword>
<feature type="compositionally biased region" description="Basic and acidic residues" evidence="6">
    <location>
        <begin position="666"/>
        <end position="675"/>
    </location>
</feature>
<dbReference type="InterPro" id="IPR008979">
    <property type="entry name" value="Galactose-bd-like_sf"/>
</dbReference>
<evidence type="ECO:0000256" key="4">
    <source>
        <dbReference type="ARBA" id="ARBA00022801"/>
    </source>
</evidence>
<keyword evidence="7" id="KW-1133">Transmembrane helix</keyword>
<evidence type="ECO:0000313" key="10">
    <source>
        <dbReference type="Proteomes" id="UP001153076"/>
    </source>
</evidence>
<dbReference type="Gene3D" id="3.20.20.80">
    <property type="entry name" value="Glycosidases"/>
    <property type="match status" value="1"/>
</dbReference>
<evidence type="ECO:0000256" key="3">
    <source>
        <dbReference type="ARBA" id="ARBA00022729"/>
    </source>
</evidence>
<feature type="region of interest" description="Disordered" evidence="6">
    <location>
        <begin position="544"/>
        <end position="571"/>
    </location>
</feature>
<feature type="transmembrane region" description="Helical" evidence="7">
    <location>
        <begin position="12"/>
        <end position="33"/>
    </location>
</feature>
<name>A0A9Q1GR56_9CARY</name>
<evidence type="ECO:0000259" key="8">
    <source>
        <dbReference type="Pfam" id="PF01120"/>
    </source>
</evidence>
<protein>
    <recommendedName>
        <fullName evidence="2">alpha-L-fucosidase</fullName>
        <ecNumber evidence="2">3.2.1.51</ecNumber>
    </recommendedName>
</protein>
<dbReference type="GO" id="GO:0016139">
    <property type="term" value="P:glycoside catabolic process"/>
    <property type="evidence" value="ECO:0007669"/>
    <property type="project" value="TreeGrafter"/>
</dbReference>
<feature type="compositionally biased region" description="Polar residues" evidence="6">
    <location>
        <begin position="551"/>
        <end position="565"/>
    </location>
</feature>
<comment type="similarity">
    <text evidence="1">Belongs to the glycosyl hydrolase 29 family.</text>
</comment>
<keyword evidence="3" id="KW-0732">Signal</keyword>
<dbReference type="OrthoDB" id="6039950at2759"/>
<dbReference type="EMBL" id="JAKOGI010001639">
    <property type="protein sequence ID" value="KAJ8424603.1"/>
    <property type="molecule type" value="Genomic_DNA"/>
</dbReference>
<dbReference type="GO" id="GO:0005764">
    <property type="term" value="C:lysosome"/>
    <property type="evidence" value="ECO:0007669"/>
    <property type="project" value="TreeGrafter"/>
</dbReference>
<evidence type="ECO:0000256" key="1">
    <source>
        <dbReference type="ARBA" id="ARBA00007951"/>
    </source>
</evidence>
<evidence type="ECO:0000313" key="9">
    <source>
        <dbReference type="EMBL" id="KAJ8424603.1"/>
    </source>
</evidence>
<keyword evidence="5" id="KW-0326">Glycosidase</keyword>
<dbReference type="GO" id="GO:0006004">
    <property type="term" value="P:fucose metabolic process"/>
    <property type="evidence" value="ECO:0007669"/>
    <property type="project" value="TreeGrafter"/>
</dbReference>